<dbReference type="RefSeq" id="WP_211483035.1">
    <property type="nucleotide sequence ID" value="NZ_FQUS01000001.1"/>
</dbReference>
<evidence type="ECO:0008006" key="3">
    <source>
        <dbReference type="Google" id="ProtNLM"/>
    </source>
</evidence>
<dbReference type="AlphaFoldDB" id="A0A1M4SDY3"/>
<accession>A0A1M4SDY3</accession>
<proteinExistence type="predicted"/>
<evidence type="ECO:0000313" key="2">
    <source>
        <dbReference type="Proteomes" id="UP000184041"/>
    </source>
</evidence>
<name>A0A1M4SDY3_9BACT</name>
<gene>
    <name evidence="1" type="ORF">SAMN05443144_1019</name>
</gene>
<dbReference type="EMBL" id="FQUS01000001">
    <property type="protein sequence ID" value="SHE30406.1"/>
    <property type="molecule type" value="Genomic_DNA"/>
</dbReference>
<dbReference type="STRING" id="1194090.SAMN05443144_1019"/>
<dbReference type="Proteomes" id="UP000184041">
    <property type="component" value="Unassembled WGS sequence"/>
</dbReference>
<keyword evidence="2" id="KW-1185">Reference proteome</keyword>
<organism evidence="1 2">
    <name type="scientific">Fodinibius roseus</name>
    <dbReference type="NCBI Taxonomy" id="1194090"/>
    <lineage>
        <taxon>Bacteria</taxon>
        <taxon>Pseudomonadati</taxon>
        <taxon>Balneolota</taxon>
        <taxon>Balneolia</taxon>
        <taxon>Balneolales</taxon>
        <taxon>Balneolaceae</taxon>
        <taxon>Fodinibius</taxon>
    </lineage>
</organism>
<reference evidence="1 2" key="1">
    <citation type="submission" date="2016-11" db="EMBL/GenBank/DDBJ databases">
        <authorList>
            <person name="Jaros S."/>
            <person name="Januszkiewicz K."/>
            <person name="Wedrychowicz H."/>
        </authorList>
    </citation>
    <scope>NUCLEOTIDE SEQUENCE [LARGE SCALE GENOMIC DNA]</scope>
    <source>
        <strain evidence="1 2">DSM 21986</strain>
    </source>
</reference>
<protein>
    <recommendedName>
        <fullName evidence="3">PIN domain-containing protein</fullName>
    </recommendedName>
</protein>
<sequence>MSTDLIDSNLIIYATQPNHENLRQYIADNAPAVAVISKIETLGYHKLSSEGKKIFGRIF</sequence>
<evidence type="ECO:0000313" key="1">
    <source>
        <dbReference type="EMBL" id="SHE30406.1"/>
    </source>
</evidence>